<dbReference type="PANTHER" id="PTHR38479">
    <property type="entry name" value="LMO0824 PROTEIN"/>
    <property type="match status" value="1"/>
</dbReference>
<dbReference type="RefSeq" id="WP_110105509.1">
    <property type="nucleotide sequence ID" value="NZ_JACBZZ010000001.1"/>
</dbReference>
<dbReference type="OrthoDB" id="9148135at2"/>
<evidence type="ECO:0008006" key="3">
    <source>
        <dbReference type="Google" id="ProtNLM"/>
    </source>
</evidence>
<dbReference type="Pfam" id="PF06224">
    <property type="entry name" value="AlkZ-like"/>
    <property type="match status" value="1"/>
</dbReference>
<dbReference type="EMBL" id="QHLZ01000003">
    <property type="protein sequence ID" value="PXA66316.1"/>
    <property type="molecule type" value="Genomic_DNA"/>
</dbReference>
<name>A0A2V3DSX7_9MICC</name>
<comment type="caution">
    <text evidence="1">The sequence shown here is derived from an EMBL/GenBank/DDBJ whole genome shotgun (WGS) entry which is preliminary data.</text>
</comment>
<evidence type="ECO:0000313" key="2">
    <source>
        <dbReference type="Proteomes" id="UP000246303"/>
    </source>
</evidence>
<proteinExistence type="predicted"/>
<reference evidence="1 2" key="1">
    <citation type="submission" date="2018-05" db="EMBL/GenBank/DDBJ databases">
        <title>Genetic diversity of glacier-inhabiting Cryobacterium bacteria in China and description of Cryobacterium mengkeensis sp. nov. and Arthrobacter glacialis sp. nov.</title>
        <authorList>
            <person name="Liu Q."/>
            <person name="Xin Y.-H."/>
        </authorList>
    </citation>
    <scope>NUCLEOTIDE SEQUENCE [LARGE SCALE GENOMIC DNA]</scope>
    <source>
        <strain evidence="1 2">GP3</strain>
    </source>
</reference>
<sequence>MASNVTPAQIARLRLAAQGIFTTSTSPSPGPVDVVRSLTALQGQDFQGALWSIGLRSPASTRASVEAAFNSGQLVRSWPMRGTLHVSAAEDLGWILSLTAERMYKSLATRHRQLDITASDIAHVRELALALLDRSGGKAPREQLLAAFEQAGQYTKAQRGYHFLFVLCLDGTLVQGPINPSGNGNGQYFVSAKQWIRNPRVLPREAALAELGLRYFRGHGPATLRDFQWWAKLTLKDINAALEQLKDQLVTIECNGTRYWLAPETAELLGSKGLRGSVPGARSVLLLPGFDEYLLGYTDRSAALAPHHAPLTVPGNNGMFKATVVTGGQVAGTWRKAQSAPEKQRQLAGVVLPELFGELTPNQHRALATSAAAYARWLKP</sequence>
<dbReference type="Proteomes" id="UP000246303">
    <property type="component" value="Unassembled WGS sequence"/>
</dbReference>
<dbReference type="InterPro" id="IPR009351">
    <property type="entry name" value="AlkZ-like"/>
</dbReference>
<keyword evidence="2" id="KW-1185">Reference proteome</keyword>
<evidence type="ECO:0000313" key="1">
    <source>
        <dbReference type="EMBL" id="PXA66316.1"/>
    </source>
</evidence>
<gene>
    <name evidence="1" type="ORF">CVS29_06390</name>
</gene>
<accession>A0A2V3DSX7</accession>
<organism evidence="1 2">
    <name type="scientific">Arthrobacter psychrochitiniphilus</name>
    <dbReference type="NCBI Taxonomy" id="291045"/>
    <lineage>
        <taxon>Bacteria</taxon>
        <taxon>Bacillati</taxon>
        <taxon>Actinomycetota</taxon>
        <taxon>Actinomycetes</taxon>
        <taxon>Micrococcales</taxon>
        <taxon>Micrococcaceae</taxon>
        <taxon>Arthrobacter</taxon>
    </lineage>
</organism>
<protein>
    <recommendedName>
        <fullName evidence="3">Winged helix DNA-binding domain-containing protein</fullName>
    </recommendedName>
</protein>
<dbReference type="AlphaFoldDB" id="A0A2V3DSX7"/>
<dbReference type="PANTHER" id="PTHR38479:SF2">
    <property type="entry name" value="WINGED HELIX DNA-BINDING DOMAIN-CONTAINING PROTEIN"/>
    <property type="match status" value="1"/>
</dbReference>